<dbReference type="Gene3D" id="3.60.21.10">
    <property type="match status" value="3"/>
</dbReference>
<dbReference type="STRING" id="62062.ENSHHUP00000077261"/>
<sequence>MRNCVQPLFTFGIVTDIQYADMDDGFNFKHTRKRYYSNSLQPIAQCTGEVVCGKSLVISMYIISVQPSKYRFVVLDAYDVSVPGREESSVQYHQAIGLLKTHNDNDLNHPPAPTGLEQRFVFNGGLSQDQLHWLEGDLLLVSTDPISLAHKSVVCFMAGQDHDCEYHRDDCGVHYLTLEGVIERPKPPHRTDRMFLKGYGRMSDRILNYP</sequence>
<dbReference type="GO" id="GO:0047734">
    <property type="term" value="F:CDP-glycerol diphosphatase activity"/>
    <property type="evidence" value="ECO:0007669"/>
    <property type="project" value="TreeGrafter"/>
</dbReference>
<name>A0A4W5QIC2_9TELE</name>
<dbReference type="GeneTree" id="ENSGT00390000014667"/>
<dbReference type="GO" id="GO:0030145">
    <property type="term" value="F:manganese ion binding"/>
    <property type="evidence" value="ECO:0007669"/>
    <property type="project" value="TreeGrafter"/>
</dbReference>
<dbReference type="AlphaFoldDB" id="A0A4W5QIC2"/>
<reference evidence="1" key="2">
    <citation type="submission" date="2025-08" db="UniProtKB">
        <authorList>
            <consortium name="Ensembl"/>
        </authorList>
    </citation>
    <scope>IDENTIFICATION</scope>
</reference>
<dbReference type="SUPFAM" id="SSF56300">
    <property type="entry name" value="Metallo-dependent phosphatases"/>
    <property type="match status" value="1"/>
</dbReference>
<dbReference type="GO" id="GO:0008663">
    <property type="term" value="F:2',3'-cyclic-nucleotide 2'-phosphodiesterase activity"/>
    <property type="evidence" value="ECO:0007669"/>
    <property type="project" value="TreeGrafter"/>
</dbReference>
<proteinExistence type="predicted"/>
<dbReference type="GO" id="GO:0047631">
    <property type="term" value="F:ADP-ribose diphosphatase activity"/>
    <property type="evidence" value="ECO:0007669"/>
    <property type="project" value="TreeGrafter"/>
</dbReference>
<dbReference type="InterPro" id="IPR029052">
    <property type="entry name" value="Metallo-depent_PP-like"/>
</dbReference>
<dbReference type="PANTHER" id="PTHR16509">
    <property type="match status" value="1"/>
</dbReference>
<dbReference type="PANTHER" id="PTHR16509:SF1">
    <property type="entry name" value="MANGANESE-DEPENDENT ADP-RIBOSE_CDP-ALCOHOL DIPHOSPHATASE"/>
    <property type="match status" value="1"/>
</dbReference>
<evidence type="ECO:0000313" key="1">
    <source>
        <dbReference type="Ensembl" id="ENSHHUP00000077261.1"/>
    </source>
</evidence>
<reference evidence="1" key="3">
    <citation type="submission" date="2025-09" db="UniProtKB">
        <authorList>
            <consortium name="Ensembl"/>
        </authorList>
    </citation>
    <scope>IDENTIFICATION</scope>
</reference>
<evidence type="ECO:0000313" key="2">
    <source>
        <dbReference type="Proteomes" id="UP000314982"/>
    </source>
</evidence>
<accession>A0A4W5QIC2</accession>
<dbReference type="Proteomes" id="UP000314982">
    <property type="component" value="Unassembled WGS sequence"/>
</dbReference>
<dbReference type="Ensembl" id="ENSHHUT00000079771.1">
    <property type="protein sequence ID" value="ENSHHUP00000077261.1"/>
    <property type="gene ID" value="ENSHHUG00000045145.1"/>
</dbReference>
<protein>
    <submittedName>
        <fullName evidence="1">ADP-ribose/CDP-alcohol diphosphatase, manganese dependent</fullName>
    </submittedName>
</protein>
<keyword evidence="2" id="KW-1185">Reference proteome</keyword>
<reference evidence="2" key="1">
    <citation type="submission" date="2018-06" db="EMBL/GenBank/DDBJ databases">
        <title>Genome assembly of Danube salmon.</title>
        <authorList>
            <person name="Macqueen D.J."/>
            <person name="Gundappa M.K."/>
        </authorList>
    </citation>
    <scope>NUCLEOTIDE SEQUENCE [LARGE SCALE GENOMIC DNA]</scope>
</reference>
<organism evidence="1 2">
    <name type="scientific">Hucho hucho</name>
    <name type="common">huchen</name>
    <dbReference type="NCBI Taxonomy" id="62062"/>
    <lineage>
        <taxon>Eukaryota</taxon>
        <taxon>Metazoa</taxon>
        <taxon>Chordata</taxon>
        <taxon>Craniata</taxon>
        <taxon>Vertebrata</taxon>
        <taxon>Euteleostomi</taxon>
        <taxon>Actinopterygii</taxon>
        <taxon>Neopterygii</taxon>
        <taxon>Teleostei</taxon>
        <taxon>Protacanthopterygii</taxon>
        <taxon>Salmoniformes</taxon>
        <taxon>Salmonidae</taxon>
        <taxon>Salmoninae</taxon>
        <taxon>Hucho</taxon>
    </lineage>
</organism>